<feature type="non-terminal residue" evidence="1">
    <location>
        <position position="24"/>
    </location>
</feature>
<accession>A0A392U8R1</accession>
<organism evidence="1 2">
    <name type="scientific">Trifolium medium</name>
    <dbReference type="NCBI Taxonomy" id="97028"/>
    <lineage>
        <taxon>Eukaryota</taxon>
        <taxon>Viridiplantae</taxon>
        <taxon>Streptophyta</taxon>
        <taxon>Embryophyta</taxon>
        <taxon>Tracheophyta</taxon>
        <taxon>Spermatophyta</taxon>
        <taxon>Magnoliopsida</taxon>
        <taxon>eudicotyledons</taxon>
        <taxon>Gunneridae</taxon>
        <taxon>Pentapetalae</taxon>
        <taxon>rosids</taxon>
        <taxon>fabids</taxon>
        <taxon>Fabales</taxon>
        <taxon>Fabaceae</taxon>
        <taxon>Papilionoideae</taxon>
        <taxon>50 kb inversion clade</taxon>
        <taxon>NPAAA clade</taxon>
        <taxon>Hologalegina</taxon>
        <taxon>IRL clade</taxon>
        <taxon>Trifolieae</taxon>
        <taxon>Trifolium</taxon>
    </lineage>
</organism>
<proteinExistence type="predicted"/>
<comment type="caution">
    <text evidence="1">The sequence shown here is derived from an EMBL/GenBank/DDBJ whole genome shotgun (WGS) entry which is preliminary data.</text>
</comment>
<sequence length="24" mass="2783">MGELMSRLDGEQVCFKVFEAIRSH</sequence>
<dbReference type="EMBL" id="LXQA010750842">
    <property type="protein sequence ID" value="MCI69184.1"/>
    <property type="molecule type" value="Genomic_DNA"/>
</dbReference>
<keyword evidence="2" id="KW-1185">Reference proteome</keyword>
<evidence type="ECO:0000313" key="2">
    <source>
        <dbReference type="Proteomes" id="UP000265520"/>
    </source>
</evidence>
<name>A0A392U8R1_9FABA</name>
<dbReference type="AlphaFoldDB" id="A0A392U8R1"/>
<evidence type="ECO:0000313" key="1">
    <source>
        <dbReference type="EMBL" id="MCI69184.1"/>
    </source>
</evidence>
<reference evidence="1 2" key="1">
    <citation type="journal article" date="2018" name="Front. Plant Sci.">
        <title>Red Clover (Trifolium pratense) and Zigzag Clover (T. medium) - A Picture of Genomic Similarities and Differences.</title>
        <authorList>
            <person name="Dluhosova J."/>
            <person name="Istvanek J."/>
            <person name="Nedelnik J."/>
            <person name="Repkova J."/>
        </authorList>
    </citation>
    <scope>NUCLEOTIDE SEQUENCE [LARGE SCALE GENOMIC DNA]</scope>
    <source>
        <strain evidence="2">cv. 10/8</strain>
        <tissue evidence="1">Leaf</tissue>
    </source>
</reference>
<dbReference type="Proteomes" id="UP000265520">
    <property type="component" value="Unassembled WGS sequence"/>
</dbReference>
<protein>
    <submittedName>
        <fullName evidence="1">Uncharacterized protein</fullName>
    </submittedName>
</protein>